<sequence>MCLKVPPFFPFSISLAIFIHQNLKLFFSYINSKLITHNFRMSQRKNKSNRKIRIILYSIFAFAMLLLTLWFGLRLFEVL</sequence>
<evidence type="ECO:0000313" key="3">
    <source>
        <dbReference type="Proteomes" id="UP000023772"/>
    </source>
</evidence>
<organism evidence="2 3">
    <name type="scientific">Draconibacterium orientale</name>
    <dbReference type="NCBI Taxonomy" id="1168034"/>
    <lineage>
        <taxon>Bacteria</taxon>
        <taxon>Pseudomonadati</taxon>
        <taxon>Bacteroidota</taxon>
        <taxon>Bacteroidia</taxon>
        <taxon>Marinilabiliales</taxon>
        <taxon>Prolixibacteraceae</taxon>
        <taxon>Draconibacterium</taxon>
    </lineage>
</organism>
<feature type="transmembrane region" description="Helical" evidence="1">
    <location>
        <begin position="12"/>
        <end position="31"/>
    </location>
</feature>
<evidence type="ECO:0000313" key="2">
    <source>
        <dbReference type="EMBL" id="AHW62023.1"/>
    </source>
</evidence>
<reference evidence="2 3" key="1">
    <citation type="submission" date="2014-03" db="EMBL/GenBank/DDBJ databases">
        <title>Complete genome sequence of a deeply braunched marine Bacteroidia bacterium Draconibacterium orientale type strain FH5T.</title>
        <authorList>
            <person name="Li X."/>
            <person name="Wang X."/>
            <person name="Xie Z."/>
            <person name="Du Z."/>
            <person name="Chen G."/>
        </authorList>
    </citation>
    <scope>NUCLEOTIDE SEQUENCE [LARGE SCALE GENOMIC DNA]</scope>
    <source>
        <strain evidence="2 3">FH5</strain>
    </source>
</reference>
<keyword evidence="1" id="KW-0812">Transmembrane</keyword>
<protein>
    <submittedName>
        <fullName evidence="2">Uncharacterized protein</fullName>
    </submittedName>
</protein>
<keyword evidence="1" id="KW-1133">Transmembrane helix</keyword>
<keyword evidence="3" id="KW-1185">Reference proteome</keyword>
<dbReference type="Proteomes" id="UP000023772">
    <property type="component" value="Chromosome"/>
</dbReference>
<feature type="transmembrane region" description="Helical" evidence="1">
    <location>
        <begin position="52"/>
        <end position="73"/>
    </location>
</feature>
<accession>A0ABM5QE39</accession>
<proteinExistence type="predicted"/>
<evidence type="ECO:0000256" key="1">
    <source>
        <dbReference type="SAM" id="Phobius"/>
    </source>
</evidence>
<keyword evidence="1" id="KW-0472">Membrane</keyword>
<gene>
    <name evidence="2" type="ORF">FH5T_13460</name>
</gene>
<dbReference type="EMBL" id="CP007451">
    <property type="protein sequence ID" value="AHW62023.1"/>
    <property type="molecule type" value="Genomic_DNA"/>
</dbReference>
<name>A0ABM5QE39_9BACT</name>